<feature type="binding site" evidence="4">
    <location>
        <position position="225"/>
    </location>
    <ligand>
        <name>FAD</name>
        <dbReference type="ChEBI" id="CHEBI:57692"/>
    </ligand>
</feature>
<dbReference type="Pfam" id="PF00875">
    <property type="entry name" value="DNA_photolyase"/>
    <property type="match status" value="1"/>
</dbReference>
<keyword evidence="8" id="KW-0456">Lyase</keyword>
<comment type="cofactor">
    <cofactor evidence="4">
        <name>FAD</name>
        <dbReference type="ChEBI" id="CHEBI:57692"/>
    </cofactor>
    <text evidence="4">Binds 1 FAD per subunit.</text>
</comment>
<keyword evidence="2 4" id="KW-0285">Flavoprotein</keyword>
<evidence type="ECO:0000256" key="6">
    <source>
        <dbReference type="RuleBase" id="RU004182"/>
    </source>
</evidence>
<dbReference type="InterPro" id="IPR006050">
    <property type="entry name" value="DNA_photolyase_N"/>
</dbReference>
<dbReference type="Gene3D" id="1.10.579.10">
    <property type="entry name" value="DNA Cyclobutane Dipyrimidine Photolyase, subunit A, domain 3"/>
    <property type="match status" value="1"/>
</dbReference>
<proteinExistence type="inferred from homology"/>
<comment type="caution">
    <text evidence="8">The sequence shown here is derived from an EMBL/GenBank/DDBJ whole genome shotgun (WGS) entry which is preliminary data.</text>
</comment>
<evidence type="ECO:0000313" key="9">
    <source>
        <dbReference type="Proteomes" id="UP000231553"/>
    </source>
</evidence>
<dbReference type="InterPro" id="IPR014729">
    <property type="entry name" value="Rossmann-like_a/b/a_fold"/>
</dbReference>
<reference evidence="8 9" key="1">
    <citation type="journal article" date="2018" name="Int. J. Syst. Evol. Microbiol.">
        <title>Pseudooceanicola lipolyticus sp. nov., a marine alphaproteobacterium, reclassification of Oceanicola flagellatus as Pseudooceanicola flagellatus comb. nov. and emended description of the genus Pseudooceanicola.</title>
        <authorList>
            <person name="Huang M.-M."/>
            <person name="Guo L.-L."/>
            <person name="Wu Y.-H."/>
            <person name="Lai Q.-L."/>
            <person name="Shao Z.-Z."/>
            <person name="Wang C.-S."/>
            <person name="Wu M."/>
            <person name="Xu X.-W."/>
        </authorList>
    </citation>
    <scope>NUCLEOTIDE SEQUENCE [LARGE SCALE GENOMIC DNA]</scope>
    <source>
        <strain evidence="8 9">157</strain>
    </source>
</reference>
<dbReference type="OrthoDB" id="9772484at2"/>
<feature type="site" description="Electron transfer via tryptophanyl radical" evidence="5">
    <location>
        <position position="358"/>
    </location>
</feature>
<dbReference type="Gene3D" id="3.40.50.620">
    <property type="entry name" value="HUPs"/>
    <property type="match status" value="1"/>
</dbReference>
<dbReference type="Pfam" id="PF03441">
    <property type="entry name" value="FAD_binding_7"/>
    <property type="match status" value="1"/>
</dbReference>
<evidence type="ECO:0000259" key="7">
    <source>
        <dbReference type="PROSITE" id="PS51645"/>
    </source>
</evidence>
<keyword evidence="3 4" id="KW-0274">FAD</keyword>
<comment type="cofactor">
    <cofactor evidence="1">
        <name>(6R)-5,10-methylene-5,6,7,8-tetrahydrofolate</name>
        <dbReference type="ChEBI" id="CHEBI:15636"/>
    </cofactor>
</comment>
<keyword evidence="6" id="KW-0157">Chromophore</keyword>
<gene>
    <name evidence="8" type="ORF">CVM52_03025</name>
</gene>
<evidence type="ECO:0000256" key="5">
    <source>
        <dbReference type="PIRSR" id="PIRSR602081-2"/>
    </source>
</evidence>
<dbReference type="SUPFAM" id="SSF52425">
    <property type="entry name" value="Cryptochrome/photolyase, N-terminal domain"/>
    <property type="match status" value="1"/>
</dbReference>
<feature type="domain" description="Photolyase/cryptochrome alpha/beta" evidence="7">
    <location>
        <begin position="6"/>
        <end position="132"/>
    </location>
</feature>
<evidence type="ECO:0000256" key="1">
    <source>
        <dbReference type="ARBA" id="ARBA00001932"/>
    </source>
</evidence>
<dbReference type="EMBL" id="PGTB01000004">
    <property type="protein sequence ID" value="PJE38129.1"/>
    <property type="molecule type" value="Genomic_DNA"/>
</dbReference>
<dbReference type="InterPro" id="IPR002081">
    <property type="entry name" value="Cryptochrome/DNA_photolyase_1"/>
</dbReference>
<accession>A0A2M8J5S1</accession>
<dbReference type="SUPFAM" id="SSF48173">
    <property type="entry name" value="Cryptochrome/photolyase FAD-binding domain"/>
    <property type="match status" value="1"/>
</dbReference>
<dbReference type="AlphaFoldDB" id="A0A2M8J5S1"/>
<evidence type="ECO:0000313" key="8">
    <source>
        <dbReference type="EMBL" id="PJE38129.1"/>
    </source>
</evidence>
<feature type="binding site" evidence="4">
    <location>
        <position position="269"/>
    </location>
    <ligand>
        <name>FAD</name>
        <dbReference type="ChEBI" id="CHEBI:57692"/>
    </ligand>
</feature>
<dbReference type="PANTHER" id="PTHR11455">
    <property type="entry name" value="CRYPTOCHROME"/>
    <property type="match status" value="1"/>
</dbReference>
<dbReference type="GO" id="GO:0003904">
    <property type="term" value="F:deoxyribodipyrimidine photo-lyase activity"/>
    <property type="evidence" value="ECO:0007669"/>
    <property type="project" value="TreeGrafter"/>
</dbReference>
<dbReference type="InterPro" id="IPR005101">
    <property type="entry name" value="Cryptochr/Photolyase_FAD-bd"/>
</dbReference>
<sequence>MPSDRAPIILWFRRDLRLADHPALTAAAQGGRPVIPVFILDDETDALGAAPKWRLGQGLERFAAALENKGSRLILRRGKAQEVLRKLIRETGAGAVYWSRLYDPDSIARDSAVKKALEDDGIEARSFAGHLVFEPWTVETESGGHYKVFSPMWKSVRNREIDAPLPEPGRLNAPESWPGSDALEDWKLGAAMNRGAAVVQDHCRPGEAAAQERFDWFMEEAAERYASRRDMVAQDATSGLSEYLSLGEISARRCWAVAQRDGGKGAETFRKELAWREFAYQLMYHTPRILSGNWREEWDGFPWNEDERFREVQRWKHARTGVRLVDAGLREMYVTGRMHNRARMIVASYLTKHLMCHWKIGMEWFADCLIDWDPASNAMGWQWVAGSGPDAAPYFRVFNPETQAQKFDPDETYLKRWIAEGQVDPGAEALSYFDAVPRSWNLSPDDPYSEPVVGLKEGREAALAAYQQRRS</sequence>
<dbReference type="GO" id="GO:0071949">
    <property type="term" value="F:FAD binding"/>
    <property type="evidence" value="ECO:0007669"/>
    <property type="project" value="TreeGrafter"/>
</dbReference>
<dbReference type="GO" id="GO:0003677">
    <property type="term" value="F:DNA binding"/>
    <property type="evidence" value="ECO:0007669"/>
    <property type="project" value="TreeGrafter"/>
</dbReference>
<evidence type="ECO:0000256" key="2">
    <source>
        <dbReference type="ARBA" id="ARBA00022630"/>
    </source>
</evidence>
<keyword evidence="9" id="KW-1185">Reference proteome</keyword>
<comment type="similarity">
    <text evidence="6">Belongs to the DNA photolyase family.</text>
</comment>
<dbReference type="PROSITE" id="PS51645">
    <property type="entry name" value="PHR_CRY_ALPHA_BETA"/>
    <property type="match status" value="1"/>
</dbReference>
<dbReference type="InterPro" id="IPR036134">
    <property type="entry name" value="Crypto/Photolyase_FAD-like_sf"/>
</dbReference>
<protein>
    <submittedName>
        <fullName evidence="8">Deoxyribodipyrimidine photolyase</fullName>
    </submittedName>
</protein>
<feature type="binding site" evidence="4">
    <location>
        <begin position="371"/>
        <end position="373"/>
    </location>
    <ligand>
        <name>FAD</name>
        <dbReference type="ChEBI" id="CHEBI:57692"/>
    </ligand>
</feature>
<dbReference type="RefSeq" id="WP_100161121.1">
    <property type="nucleotide sequence ID" value="NZ_PGTB01000004.1"/>
</dbReference>
<organism evidence="8 9">
    <name type="scientific">Pseudooceanicola lipolyticus</name>
    <dbReference type="NCBI Taxonomy" id="2029104"/>
    <lineage>
        <taxon>Bacteria</taxon>
        <taxon>Pseudomonadati</taxon>
        <taxon>Pseudomonadota</taxon>
        <taxon>Alphaproteobacteria</taxon>
        <taxon>Rhodobacterales</taxon>
        <taxon>Paracoccaceae</taxon>
        <taxon>Pseudooceanicola</taxon>
    </lineage>
</organism>
<dbReference type="InterPro" id="IPR036155">
    <property type="entry name" value="Crypto/Photolyase_N_sf"/>
</dbReference>
<dbReference type="GO" id="GO:0009416">
    <property type="term" value="P:response to light stimulus"/>
    <property type="evidence" value="ECO:0007669"/>
    <property type="project" value="TreeGrafter"/>
</dbReference>
<evidence type="ECO:0000256" key="4">
    <source>
        <dbReference type="PIRSR" id="PIRSR602081-1"/>
    </source>
</evidence>
<dbReference type="Proteomes" id="UP000231553">
    <property type="component" value="Unassembled WGS sequence"/>
</dbReference>
<evidence type="ECO:0000256" key="3">
    <source>
        <dbReference type="ARBA" id="ARBA00022827"/>
    </source>
</evidence>
<dbReference type="PANTHER" id="PTHR11455:SF9">
    <property type="entry name" value="CRYPTOCHROME CIRCADIAN CLOCK 5 ISOFORM X1"/>
    <property type="match status" value="1"/>
</dbReference>
<name>A0A2M8J5S1_9RHOB</name>
<feature type="site" description="Electron transfer via tryptophanyl radical" evidence="5">
    <location>
        <position position="303"/>
    </location>
</feature>
<feature type="binding site" evidence="4">
    <location>
        <begin position="237"/>
        <end position="241"/>
    </location>
    <ligand>
        <name>FAD</name>
        <dbReference type="ChEBI" id="CHEBI:57692"/>
    </ligand>
</feature>
<dbReference type="PRINTS" id="PR00147">
    <property type="entry name" value="DNAPHOTLYASE"/>
</dbReference>
<feature type="site" description="Electron transfer via tryptophanyl radical" evidence="5">
    <location>
        <position position="381"/>
    </location>
</feature>
<dbReference type="Gene3D" id="1.25.40.80">
    <property type="match status" value="1"/>
</dbReference>